<feature type="non-terminal residue" evidence="3">
    <location>
        <position position="1"/>
    </location>
</feature>
<gene>
    <name evidence="3" type="ORF">LSUE1_G004065</name>
</gene>
<feature type="compositionally biased region" description="Basic residues" evidence="1">
    <location>
        <begin position="206"/>
        <end position="217"/>
    </location>
</feature>
<sequence>MGDIEETKSQLLEEYGVIDSSTLLAILSDYDLNDEGELSAAKQTLDILKATVLDDEASGFDASGASAHILIDGAGEHGENDSRSGSGHSGRGWASQTDDTSMTHEMAFLELEGQEYTPHDTPSPTEEAPETTFTSQLDSLGEKEKEAALMGIFPILRLYDVQWCLKKNQGNASRAIDELMNESFLEENGIRHKGIEAFSESDIPPRPRKGKGKKKKGRLTEDDTSAKAADSPVQSKWETGKQDVDFISSRIGTPRQQVSSMYHNSGGSVRGTITAIIESHKAMEIEDDDAMVQIYAFDLRQDFPSIPMADLEALIQLTH</sequence>
<dbReference type="Pfam" id="PF26286">
    <property type="entry name" value="UBA_10"/>
    <property type="match status" value="1"/>
</dbReference>
<proteinExistence type="predicted"/>
<feature type="domain" description="UBA-like" evidence="2">
    <location>
        <begin position="238"/>
        <end position="281"/>
    </location>
</feature>
<evidence type="ECO:0000256" key="1">
    <source>
        <dbReference type="SAM" id="MobiDB-lite"/>
    </source>
</evidence>
<reference evidence="3 4" key="1">
    <citation type="submission" date="2018-05" db="EMBL/GenBank/DDBJ databases">
        <title>Genome sequencing and assembly of the regulated plant pathogen Lachnellula willkommii and related sister species for the development of diagnostic species identification markers.</title>
        <authorList>
            <person name="Giroux E."/>
            <person name="Bilodeau G."/>
        </authorList>
    </citation>
    <scope>NUCLEOTIDE SEQUENCE [LARGE SCALE GENOMIC DNA]</scope>
    <source>
        <strain evidence="3 4">CBS 268.59</strain>
    </source>
</reference>
<feature type="region of interest" description="Disordered" evidence="1">
    <location>
        <begin position="195"/>
        <end position="235"/>
    </location>
</feature>
<dbReference type="CDD" id="cd14279">
    <property type="entry name" value="CUE"/>
    <property type="match status" value="1"/>
</dbReference>
<dbReference type="OrthoDB" id="443981at2759"/>
<evidence type="ECO:0000313" key="4">
    <source>
        <dbReference type="Proteomes" id="UP000469558"/>
    </source>
</evidence>
<dbReference type="Proteomes" id="UP000469558">
    <property type="component" value="Unassembled WGS sequence"/>
</dbReference>
<evidence type="ECO:0000259" key="2">
    <source>
        <dbReference type="Pfam" id="PF26286"/>
    </source>
</evidence>
<dbReference type="InterPro" id="IPR058864">
    <property type="entry name" value="UBA_10"/>
</dbReference>
<dbReference type="AlphaFoldDB" id="A0A8T9CAA8"/>
<organism evidence="3 4">
    <name type="scientific">Lachnellula suecica</name>
    <dbReference type="NCBI Taxonomy" id="602035"/>
    <lineage>
        <taxon>Eukaryota</taxon>
        <taxon>Fungi</taxon>
        <taxon>Dikarya</taxon>
        <taxon>Ascomycota</taxon>
        <taxon>Pezizomycotina</taxon>
        <taxon>Leotiomycetes</taxon>
        <taxon>Helotiales</taxon>
        <taxon>Lachnaceae</taxon>
        <taxon>Lachnellula</taxon>
    </lineage>
</organism>
<evidence type="ECO:0000313" key="3">
    <source>
        <dbReference type="EMBL" id="TVY82256.1"/>
    </source>
</evidence>
<comment type="caution">
    <text evidence="3">The sequence shown here is derived from an EMBL/GenBank/DDBJ whole genome shotgun (WGS) entry which is preliminary data.</text>
</comment>
<dbReference type="EMBL" id="QGMK01000346">
    <property type="protein sequence ID" value="TVY82256.1"/>
    <property type="molecule type" value="Genomic_DNA"/>
</dbReference>
<feature type="region of interest" description="Disordered" evidence="1">
    <location>
        <begin position="74"/>
        <end position="98"/>
    </location>
</feature>
<keyword evidence="4" id="KW-1185">Reference proteome</keyword>
<accession>A0A8T9CAA8</accession>
<name>A0A8T9CAA8_9HELO</name>
<protein>
    <recommendedName>
        <fullName evidence="2">UBA-like domain-containing protein</fullName>
    </recommendedName>
</protein>